<accession>A0ABR6SYB1</accession>
<proteinExistence type="predicted"/>
<reference evidence="1 2" key="1">
    <citation type="submission" date="2020-03" db="EMBL/GenBank/DDBJ databases">
        <title>Soil Listeria distribution.</title>
        <authorList>
            <person name="Liao J."/>
            <person name="Wiedmann M."/>
        </authorList>
    </citation>
    <scope>NUCLEOTIDE SEQUENCE [LARGE SCALE GENOMIC DNA]</scope>
    <source>
        <strain evidence="1 2">FSL L7-1515</strain>
    </source>
</reference>
<keyword evidence="2" id="KW-1185">Reference proteome</keyword>
<name>A0ABR6SYB1_9LIST</name>
<dbReference type="EMBL" id="JAASUB010000014">
    <property type="protein sequence ID" value="MBC1510592.1"/>
    <property type="molecule type" value="Genomic_DNA"/>
</dbReference>
<gene>
    <name evidence="1" type="ORF">HCJ59_11920</name>
</gene>
<evidence type="ECO:0000313" key="1">
    <source>
        <dbReference type="EMBL" id="MBC1510592.1"/>
    </source>
</evidence>
<organism evidence="1 2">
    <name type="scientific">Listeria immobilis</name>
    <dbReference type="NCBI Taxonomy" id="2713502"/>
    <lineage>
        <taxon>Bacteria</taxon>
        <taxon>Bacillati</taxon>
        <taxon>Bacillota</taxon>
        <taxon>Bacilli</taxon>
        <taxon>Bacillales</taxon>
        <taxon>Listeriaceae</taxon>
        <taxon>Listeria</taxon>
    </lineage>
</organism>
<evidence type="ECO:0000313" key="2">
    <source>
        <dbReference type="Proteomes" id="UP000587800"/>
    </source>
</evidence>
<protein>
    <recommendedName>
        <fullName evidence="3">DUF2187 domain-containing protein</fullName>
    </recommendedName>
</protein>
<dbReference type="RefSeq" id="WP_085621335.1">
    <property type="nucleotide sequence ID" value="NZ_JAASTZ010000014.1"/>
</dbReference>
<sequence>MVQVGDTVEIQDRSGIEKRAIEGQWCCVLAVMCDALLVEDTTGDRFSIPASQVKLIKMEEYTR</sequence>
<comment type="caution">
    <text evidence="1">The sequence shown here is derived from an EMBL/GenBank/DDBJ whole genome shotgun (WGS) entry which is preliminary data.</text>
</comment>
<evidence type="ECO:0008006" key="3">
    <source>
        <dbReference type="Google" id="ProtNLM"/>
    </source>
</evidence>
<dbReference type="Proteomes" id="UP000587800">
    <property type="component" value="Unassembled WGS sequence"/>
</dbReference>